<dbReference type="EMBL" id="JXOJ01000002">
    <property type="protein sequence ID" value="KLK88668.1"/>
    <property type="molecule type" value="Genomic_DNA"/>
</dbReference>
<dbReference type="RefSeq" id="WP_048182958.1">
    <property type="nucleotide sequence ID" value="NZ_JXOJ01000002.1"/>
</dbReference>
<sequence>MDRSSRENWIRIRQRRIVDGREYYADRLYETQQAAKTYAQQLERRGEDVLVLGSAAEGGHRGYAVFIQK</sequence>
<gene>
    <name evidence="1" type="ORF">SZ63_06685</name>
</gene>
<proteinExistence type="predicted"/>
<accession>A0A0H1R0F6</accession>
<dbReference type="AlphaFoldDB" id="A0A0H1R0F6"/>
<comment type="caution">
    <text evidence="1">The sequence shown here is derived from an EMBL/GenBank/DDBJ whole genome shotgun (WGS) entry which is preliminary data.</text>
</comment>
<evidence type="ECO:0000313" key="2">
    <source>
        <dbReference type="Proteomes" id="UP000035301"/>
    </source>
</evidence>
<name>A0A0H1R0F6_9EURY</name>
<dbReference type="Proteomes" id="UP000035301">
    <property type="component" value="Unassembled WGS sequence"/>
</dbReference>
<protein>
    <submittedName>
        <fullName evidence="1">Uncharacterized protein</fullName>
    </submittedName>
</protein>
<reference evidence="1 2" key="1">
    <citation type="journal article" date="2015" name="Int. J. Syst. Evol. Microbiol.">
        <title>Methanoculleus sediminis sp. nov., a methanogen from sediments near a submarine mud volcano.</title>
        <authorList>
            <person name="Chen S.C."/>
            <person name="Chen M.F."/>
            <person name="Lai M.C."/>
            <person name="Weng C.Y."/>
            <person name="Wu S.Y."/>
            <person name="Lin S."/>
            <person name="Yang T.F."/>
            <person name="Chen P.C."/>
        </authorList>
    </citation>
    <scope>NUCLEOTIDE SEQUENCE [LARGE SCALE GENOMIC DNA]</scope>
    <source>
        <strain evidence="1 2">S3Fa</strain>
    </source>
</reference>
<evidence type="ECO:0000313" key="1">
    <source>
        <dbReference type="EMBL" id="KLK88668.1"/>
    </source>
</evidence>
<organism evidence="1 2">
    <name type="scientific">Methanoculleus sediminis</name>
    <dbReference type="NCBI Taxonomy" id="1550566"/>
    <lineage>
        <taxon>Archaea</taxon>
        <taxon>Methanobacteriati</taxon>
        <taxon>Methanobacteriota</taxon>
        <taxon>Stenosarchaea group</taxon>
        <taxon>Methanomicrobia</taxon>
        <taxon>Methanomicrobiales</taxon>
        <taxon>Methanomicrobiaceae</taxon>
        <taxon>Methanoculleus</taxon>
    </lineage>
</organism>
<dbReference type="OrthoDB" id="106259at2157"/>
<keyword evidence="2" id="KW-1185">Reference proteome</keyword>
<dbReference type="PATRIC" id="fig|1550566.3.peg.1449"/>